<protein>
    <submittedName>
        <fullName evidence="1">Uncharacterized protein</fullName>
    </submittedName>
</protein>
<keyword evidence="2" id="KW-1185">Reference proteome</keyword>
<dbReference type="SUPFAM" id="SSF51735">
    <property type="entry name" value="NAD(P)-binding Rossmann-fold domains"/>
    <property type="match status" value="1"/>
</dbReference>
<dbReference type="InterPro" id="IPR036291">
    <property type="entry name" value="NAD(P)-bd_dom_sf"/>
</dbReference>
<evidence type="ECO:0000313" key="2">
    <source>
        <dbReference type="Proteomes" id="UP000006729"/>
    </source>
</evidence>
<dbReference type="EMBL" id="CM009290">
    <property type="protein sequence ID" value="PNT60246.1"/>
    <property type="molecule type" value="Genomic_DNA"/>
</dbReference>
<organism evidence="1 2">
    <name type="scientific">Populus trichocarpa</name>
    <name type="common">Western balsam poplar</name>
    <name type="synonym">Populus balsamifera subsp. trichocarpa</name>
    <dbReference type="NCBI Taxonomy" id="3694"/>
    <lineage>
        <taxon>Eukaryota</taxon>
        <taxon>Viridiplantae</taxon>
        <taxon>Streptophyta</taxon>
        <taxon>Embryophyta</taxon>
        <taxon>Tracheophyta</taxon>
        <taxon>Spermatophyta</taxon>
        <taxon>Magnoliopsida</taxon>
        <taxon>eudicotyledons</taxon>
        <taxon>Gunneridae</taxon>
        <taxon>Pentapetalae</taxon>
        <taxon>rosids</taxon>
        <taxon>fabids</taxon>
        <taxon>Malpighiales</taxon>
        <taxon>Salicaceae</taxon>
        <taxon>Saliceae</taxon>
        <taxon>Populus</taxon>
    </lineage>
</organism>
<gene>
    <name evidence="1" type="ORF">POPTR_001G460700</name>
</gene>
<dbReference type="Proteomes" id="UP000006729">
    <property type="component" value="Chromosome 1"/>
</dbReference>
<dbReference type="eggNOG" id="KOG1611">
    <property type="taxonomic scope" value="Eukaryota"/>
</dbReference>
<sequence>MATPLAFRSMRRGFASSALKWECGVSVGCCVVANLSARVGSNEDNHLGGWHSYRSSKSALNQHMISSPKQAFHEFALQKLLSFINNAKRQDNGKLFACDGQEIPW</sequence>
<dbReference type="STRING" id="3694.U5GWP5"/>
<dbReference type="Gene3D" id="3.40.50.720">
    <property type="entry name" value="NAD(P)-binding Rossmann-like Domain"/>
    <property type="match status" value="1"/>
</dbReference>
<evidence type="ECO:0000313" key="1">
    <source>
        <dbReference type="EMBL" id="PNT60246.1"/>
    </source>
</evidence>
<dbReference type="InParanoid" id="U5GWP5"/>
<dbReference type="AlphaFoldDB" id="U5GWP5"/>
<dbReference type="HOGENOM" id="CLU_2241212_0_0_1"/>
<name>U5GWP5_POPTR</name>
<reference evidence="1 2" key="1">
    <citation type="journal article" date="2006" name="Science">
        <title>The genome of black cottonwood, Populus trichocarpa (Torr. &amp; Gray).</title>
        <authorList>
            <person name="Tuskan G.A."/>
            <person name="Difazio S."/>
            <person name="Jansson S."/>
            <person name="Bohlmann J."/>
            <person name="Grigoriev I."/>
            <person name="Hellsten U."/>
            <person name="Putnam N."/>
            <person name="Ralph S."/>
            <person name="Rombauts S."/>
            <person name="Salamov A."/>
            <person name="Schein J."/>
            <person name="Sterck L."/>
            <person name="Aerts A."/>
            <person name="Bhalerao R.R."/>
            <person name="Bhalerao R.P."/>
            <person name="Blaudez D."/>
            <person name="Boerjan W."/>
            <person name="Brun A."/>
            <person name="Brunner A."/>
            <person name="Busov V."/>
            <person name="Campbell M."/>
            <person name="Carlson J."/>
            <person name="Chalot M."/>
            <person name="Chapman J."/>
            <person name="Chen G.L."/>
            <person name="Cooper D."/>
            <person name="Coutinho P.M."/>
            <person name="Couturier J."/>
            <person name="Covert S."/>
            <person name="Cronk Q."/>
            <person name="Cunningham R."/>
            <person name="Davis J."/>
            <person name="Degroeve S."/>
            <person name="Dejardin A."/>
            <person name="Depamphilis C."/>
            <person name="Detter J."/>
            <person name="Dirks B."/>
            <person name="Dubchak I."/>
            <person name="Duplessis S."/>
            <person name="Ehlting J."/>
            <person name="Ellis B."/>
            <person name="Gendler K."/>
            <person name="Goodstein D."/>
            <person name="Gribskov M."/>
            <person name="Grimwood J."/>
            <person name="Groover A."/>
            <person name="Gunter L."/>
            <person name="Hamberger B."/>
            <person name="Heinze B."/>
            <person name="Helariutta Y."/>
            <person name="Henrissat B."/>
            <person name="Holligan D."/>
            <person name="Holt R."/>
            <person name="Huang W."/>
            <person name="Islam-Faridi N."/>
            <person name="Jones S."/>
            <person name="Jones-Rhoades M."/>
            <person name="Jorgensen R."/>
            <person name="Joshi C."/>
            <person name="Kangasjarvi J."/>
            <person name="Karlsson J."/>
            <person name="Kelleher C."/>
            <person name="Kirkpatrick R."/>
            <person name="Kirst M."/>
            <person name="Kohler A."/>
            <person name="Kalluri U."/>
            <person name="Larimer F."/>
            <person name="Leebens-Mack J."/>
            <person name="Leple J.C."/>
            <person name="Locascio P."/>
            <person name="Lou Y."/>
            <person name="Lucas S."/>
            <person name="Martin F."/>
            <person name="Montanini B."/>
            <person name="Napoli C."/>
            <person name="Nelson D.R."/>
            <person name="Nelson C."/>
            <person name="Nieminen K."/>
            <person name="Nilsson O."/>
            <person name="Pereda V."/>
            <person name="Peter G."/>
            <person name="Philippe R."/>
            <person name="Pilate G."/>
            <person name="Poliakov A."/>
            <person name="Razumovskaya J."/>
            <person name="Richardson P."/>
            <person name="Rinaldi C."/>
            <person name="Ritland K."/>
            <person name="Rouze P."/>
            <person name="Ryaboy D."/>
            <person name="Schmutz J."/>
            <person name="Schrader J."/>
            <person name="Segerman B."/>
            <person name="Shin H."/>
            <person name="Siddiqui A."/>
            <person name="Sterky F."/>
            <person name="Terry A."/>
            <person name="Tsai C.J."/>
            <person name="Uberbacher E."/>
            <person name="Unneberg P."/>
            <person name="Vahala J."/>
            <person name="Wall K."/>
            <person name="Wessler S."/>
            <person name="Yang G."/>
            <person name="Yin T."/>
            <person name="Douglas C."/>
            <person name="Marra M."/>
            <person name="Sandberg G."/>
            <person name="Van de Peer Y."/>
            <person name="Rokhsar D."/>
        </authorList>
    </citation>
    <scope>NUCLEOTIDE SEQUENCE [LARGE SCALE GENOMIC DNA]</scope>
    <source>
        <strain evidence="2">cv. Nisqually</strain>
    </source>
</reference>
<accession>U5GWP5</accession>
<proteinExistence type="predicted"/>